<dbReference type="Proteomes" id="UP000284476">
    <property type="component" value="Unassembled WGS sequence"/>
</dbReference>
<evidence type="ECO:0000313" key="1">
    <source>
        <dbReference type="EMBL" id="RWR20820.1"/>
    </source>
</evidence>
<dbReference type="Gene3D" id="1.10.1660.10">
    <property type="match status" value="1"/>
</dbReference>
<name>A0A443JJX1_9RHOB</name>
<organism evidence="1 2">
    <name type="scientific">Paenirhodobacter populi</name>
    <dbReference type="NCBI Taxonomy" id="2306993"/>
    <lineage>
        <taxon>Bacteria</taxon>
        <taxon>Pseudomonadati</taxon>
        <taxon>Pseudomonadota</taxon>
        <taxon>Alphaproteobacteria</taxon>
        <taxon>Rhodobacterales</taxon>
        <taxon>Rhodobacter group</taxon>
        <taxon>Paenirhodobacter</taxon>
    </lineage>
</organism>
<evidence type="ECO:0000313" key="2">
    <source>
        <dbReference type="Proteomes" id="UP000284476"/>
    </source>
</evidence>
<accession>A0A443JJX1</accession>
<gene>
    <name evidence="1" type="ORF">D2T30_10635</name>
</gene>
<protein>
    <submittedName>
        <fullName evidence="1">MerR family transcriptional regulator</fullName>
    </submittedName>
</protein>
<dbReference type="EMBL" id="SAUZ01000011">
    <property type="protein sequence ID" value="RWR20820.1"/>
    <property type="molecule type" value="Genomic_DNA"/>
</dbReference>
<sequence length="182" mass="19449">MNIFHAKFSTSQITEATGVNNDTLQNWLKRQLIIGQKDIVGGGSQGRHRQYSFFNLIEIAAAKALVDAGMGDLKSAFKAANMFAHTGGGPLGGTPERVPGCPFNKCPGITLLVAGPGWSDEVFMAPNDSALKLYTDLVFKAPAGREGCIFVNMSDVFDRVVVRVGYRPVEVLGIAYPKGATA</sequence>
<comment type="caution">
    <text evidence="1">The sequence shown here is derived from an EMBL/GenBank/DDBJ whole genome shotgun (WGS) entry which is preliminary data.</text>
</comment>
<dbReference type="RefSeq" id="WP_128208853.1">
    <property type="nucleotide sequence ID" value="NZ_JBHRSO010000041.1"/>
</dbReference>
<reference evidence="1 2" key="1">
    <citation type="submission" date="2019-01" db="EMBL/GenBank/DDBJ databases">
        <title>Sinorhodobacter populi sp. nov. isolated from the symptomatic bark tissue of Populus euramericana canker.</title>
        <authorList>
            <person name="Xu G."/>
        </authorList>
    </citation>
    <scope>NUCLEOTIDE SEQUENCE [LARGE SCALE GENOMIC DNA]</scope>
    <source>
        <strain evidence="1 2">SK2B-1</strain>
    </source>
</reference>
<proteinExistence type="predicted"/>
<dbReference type="AlphaFoldDB" id="A0A443JJX1"/>
<reference evidence="1 2" key="2">
    <citation type="submission" date="2019-01" db="EMBL/GenBank/DDBJ databases">
        <authorList>
            <person name="Li Y."/>
        </authorList>
    </citation>
    <scope>NUCLEOTIDE SEQUENCE [LARGE SCALE GENOMIC DNA]</scope>
    <source>
        <strain evidence="1 2">SK2B-1</strain>
    </source>
</reference>